<evidence type="ECO:0000256" key="15">
    <source>
        <dbReference type="SAM" id="SignalP"/>
    </source>
</evidence>
<dbReference type="OrthoDB" id="4849160at2759"/>
<comment type="catalytic activity">
    <reaction evidence="13">
        <text>[(1-&gt;4)-beta-D-glucosyl]n+m + reduced acceptor + O2 = 4-dehydro-beta-D-glucosyl-[(1-&gt;4)-beta-D-glucosyl]n-1 + [(1-&gt;4)-beta-D-glucosyl]m + acceptor + H2O.</text>
        <dbReference type="EC" id="1.14.99.56"/>
    </reaction>
</comment>
<dbReference type="Pfam" id="PF03443">
    <property type="entry name" value="AA9"/>
    <property type="match status" value="1"/>
</dbReference>
<keyword evidence="17" id="KW-0378">Hydrolase</keyword>
<dbReference type="CDD" id="cd21175">
    <property type="entry name" value="LPMO_AA9"/>
    <property type="match status" value="1"/>
</dbReference>
<dbReference type="PANTHER" id="PTHR33353">
    <property type="entry name" value="PUTATIVE (AFU_ORTHOLOGUE AFUA_1G12560)-RELATED"/>
    <property type="match status" value="1"/>
</dbReference>
<keyword evidence="4" id="KW-0479">Metal-binding</keyword>
<keyword evidence="15" id="KW-0732">Signal</keyword>
<dbReference type="SUPFAM" id="SSF49265">
    <property type="entry name" value="Fibronectin type III"/>
    <property type="match status" value="1"/>
</dbReference>
<keyword evidence="11" id="KW-0624">Polysaccharide degradation</keyword>
<evidence type="ECO:0000256" key="8">
    <source>
        <dbReference type="ARBA" id="ARBA00023033"/>
    </source>
</evidence>
<feature type="domain" description="Auxiliary Activity family 9 catalytic" evidence="16">
    <location>
        <begin position="17"/>
        <end position="234"/>
    </location>
</feature>
<comment type="similarity">
    <text evidence="12">Belongs to the polysaccharide monooxygenase AA9 family.</text>
</comment>
<keyword evidence="9" id="KW-1015">Disulfide bond</keyword>
<evidence type="ECO:0000256" key="10">
    <source>
        <dbReference type="ARBA" id="ARBA00023277"/>
    </source>
</evidence>
<keyword evidence="18" id="KW-1185">Reference proteome</keyword>
<evidence type="ECO:0000256" key="6">
    <source>
        <dbReference type="ARBA" id="ARBA00023002"/>
    </source>
</evidence>
<feature type="chain" id="PRO_5025438477" description="lytic cellulose monooxygenase (C4-dehydrogenating)" evidence="15">
    <location>
        <begin position="17"/>
        <end position="247"/>
    </location>
</feature>
<dbReference type="InterPro" id="IPR049892">
    <property type="entry name" value="AA9"/>
</dbReference>
<dbReference type="EC" id="1.14.99.56" evidence="14"/>
<keyword evidence="10" id="KW-0119">Carbohydrate metabolism</keyword>
<keyword evidence="3" id="KW-0964">Secreted</keyword>
<comment type="cofactor">
    <cofactor evidence="1">
        <name>Cu(2+)</name>
        <dbReference type="ChEBI" id="CHEBI:29036"/>
    </cofactor>
</comment>
<evidence type="ECO:0000313" key="18">
    <source>
        <dbReference type="Proteomes" id="UP000799750"/>
    </source>
</evidence>
<proteinExistence type="inferred from homology"/>
<evidence type="ECO:0000313" key="17">
    <source>
        <dbReference type="EMBL" id="KAF2492658.1"/>
    </source>
</evidence>
<evidence type="ECO:0000259" key="16">
    <source>
        <dbReference type="Pfam" id="PF03443"/>
    </source>
</evidence>
<evidence type="ECO:0000256" key="1">
    <source>
        <dbReference type="ARBA" id="ARBA00001973"/>
    </source>
</evidence>
<dbReference type="GO" id="GO:0016787">
    <property type="term" value="F:hydrolase activity"/>
    <property type="evidence" value="ECO:0007669"/>
    <property type="project" value="UniProtKB-KW"/>
</dbReference>
<keyword evidence="5" id="KW-0136">Cellulose degradation</keyword>
<keyword evidence="6" id="KW-0560">Oxidoreductase</keyword>
<evidence type="ECO:0000256" key="9">
    <source>
        <dbReference type="ARBA" id="ARBA00023157"/>
    </source>
</evidence>
<dbReference type="AlphaFoldDB" id="A0A6A6QJN5"/>
<evidence type="ECO:0000256" key="4">
    <source>
        <dbReference type="ARBA" id="ARBA00022723"/>
    </source>
</evidence>
<keyword evidence="7" id="KW-0186">Copper</keyword>
<dbReference type="GO" id="GO:0005576">
    <property type="term" value="C:extracellular region"/>
    <property type="evidence" value="ECO:0007669"/>
    <property type="project" value="UniProtKB-SubCell"/>
</dbReference>
<dbReference type="EMBL" id="MU004193">
    <property type="protein sequence ID" value="KAF2492658.1"/>
    <property type="molecule type" value="Genomic_DNA"/>
</dbReference>
<dbReference type="GO" id="GO:0046872">
    <property type="term" value="F:metal ion binding"/>
    <property type="evidence" value="ECO:0007669"/>
    <property type="project" value="UniProtKB-KW"/>
</dbReference>
<dbReference type="GO" id="GO:0030245">
    <property type="term" value="P:cellulose catabolic process"/>
    <property type="evidence" value="ECO:0007669"/>
    <property type="project" value="UniProtKB-KW"/>
</dbReference>
<dbReference type="Gene3D" id="2.70.50.70">
    <property type="match status" value="1"/>
</dbReference>
<evidence type="ECO:0000256" key="12">
    <source>
        <dbReference type="ARBA" id="ARBA00044502"/>
    </source>
</evidence>
<evidence type="ECO:0000256" key="5">
    <source>
        <dbReference type="ARBA" id="ARBA00023001"/>
    </source>
</evidence>
<reference evidence="17" key="1">
    <citation type="journal article" date="2020" name="Stud. Mycol.">
        <title>101 Dothideomycetes genomes: a test case for predicting lifestyles and emergence of pathogens.</title>
        <authorList>
            <person name="Haridas S."/>
            <person name="Albert R."/>
            <person name="Binder M."/>
            <person name="Bloem J."/>
            <person name="Labutti K."/>
            <person name="Salamov A."/>
            <person name="Andreopoulos B."/>
            <person name="Baker S."/>
            <person name="Barry K."/>
            <person name="Bills G."/>
            <person name="Bluhm B."/>
            <person name="Cannon C."/>
            <person name="Castanera R."/>
            <person name="Culley D."/>
            <person name="Daum C."/>
            <person name="Ezra D."/>
            <person name="Gonzalez J."/>
            <person name="Henrissat B."/>
            <person name="Kuo A."/>
            <person name="Liang C."/>
            <person name="Lipzen A."/>
            <person name="Lutzoni F."/>
            <person name="Magnuson J."/>
            <person name="Mondo S."/>
            <person name="Nolan M."/>
            <person name="Ohm R."/>
            <person name="Pangilinan J."/>
            <person name="Park H.-J."/>
            <person name="Ramirez L."/>
            <person name="Alfaro M."/>
            <person name="Sun H."/>
            <person name="Tritt A."/>
            <person name="Yoshinaga Y."/>
            <person name="Zwiers L.-H."/>
            <person name="Turgeon B."/>
            <person name="Goodwin S."/>
            <person name="Spatafora J."/>
            <person name="Crous P."/>
            <person name="Grigoriev I."/>
        </authorList>
    </citation>
    <scope>NUCLEOTIDE SEQUENCE</scope>
    <source>
        <strain evidence="17">CBS 269.34</strain>
    </source>
</reference>
<gene>
    <name evidence="17" type="ORF">BU16DRAFT_592388</name>
</gene>
<evidence type="ECO:0000256" key="13">
    <source>
        <dbReference type="ARBA" id="ARBA00045077"/>
    </source>
</evidence>
<accession>A0A6A6QJN5</accession>
<evidence type="ECO:0000256" key="3">
    <source>
        <dbReference type="ARBA" id="ARBA00022525"/>
    </source>
</evidence>
<name>A0A6A6QJN5_9PEZI</name>
<dbReference type="Proteomes" id="UP000799750">
    <property type="component" value="Unassembled WGS sequence"/>
</dbReference>
<comment type="subcellular location">
    <subcellularLocation>
        <location evidence="2">Secreted</location>
    </subcellularLocation>
</comment>
<evidence type="ECO:0000256" key="14">
    <source>
        <dbReference type="ARBA" id="ARBA00047174"/>
    </source>
</evidence>
<feature type="signal peptide" evidence="15">
    <location>
        <begin position="1"/>
        <end position="16"/>
    </location>
</feature>
<dbReference type="InterPro" id="IPR005103">
    <property type="entry name" value="AA9_LPMO"/>
</dbReference>
<evidence type="ECO:0000256" key="11">
    <source>
        <dbReference type="ARBA" id="ARBA00023326"/>
    </source>
</evidence>
<evidence type="ECO:0000256" key="2">
    <source>
        <dbReference type="ARBA" id="ARBA00004613"/>
    </source>
</evidence>
<dbReference type="InterPro" id="IPR036116">
    <property type="entry name" value="FN3_sf"/>
</dbReference>
<evidence type="ECO:0000256" key="7">
    <source>
        <dbReference type="ARBA" id="ARBA00023008"/>
    </source>
</evidence>
<keyword evidence="8" id="KW-0503">Monooxygenase</keyword>
<protein>
    <recommendedName>
        <fullName evidence="14">lytic cellulose monooxygenase (C4-dehydrogenating)</fullName>
        <ecNumber evidence="14">1.14.99.56</ecNumber>
    </recommendedName>
</protein>
<dbReference type="PANTHER" id="PTHR33353:SF6">
    <property type="entry name" value="ENDOGLUCANASE IV"/>
    <property type="match status" value="1"/>
</dbReference>
<sequence length="247" mass="26169">MHPLLSLLSLLPLATAHGYVDNATINSVSYQFYQPYYDPYVSPPISRISRPIQGNGPVQDVTLIDLQCGGYTDGGAPGSSPAALHASAAAGSTVTLYWTLWPDSHKGPVVTYMARCPDVGCASWEPGTEAVWFKIAQTGRTGTSDTWGDSPLMIAGNAGTAYTIPACLKPGYYLIRHEIIALHSAYAYPGAQFYPSCHQLQVSGSGSTVPGGLVAFPGAYKGADAGITYDMYQARTYTVPGPDVFSC</sequence>
<dbReference type="GO" id="GO:0004497">
    <property type="term" value="F:monooxygenase activity"/>
    <property type="evidence" value="ECO:0007669"/>
    <property type="project" value="UniProtKB-KW"/>
</dbReference>
<organism evidence="17 18">
    <name type="scientific">Lophium mytilinum</name>
    <dbReference type="NCBI Taxonomy" id="390894"/>
    <lineage>
        <taxon>Eukaryota</taxon>
        <taxon>Fungi</taxon>
        <taxon>Dikarya</taxon>
        <taxon>Ascomycota</taxon>
        <taxon>Pezizomycotina</taxon>
        <taxon>Dothideomycetes</taxon>
        <taxon>Pleosporomycetidae</taxon>
        <taxon>Mytilinidiales</taxon>
        <taxon>Mytilinidiaceae</taxon>
        <taxon>Lophium</taxon>
    </lineage>
</organism>